<evidence type="ECO:0000256" key="1">
    <source>
        <dbReference type="ARBA" id="ARBA00004251"/>
    </source>
</evidence>
<organism evidence="16 17">
    <name type="scientific">Bucorvus abyssinicus</name>
    <name type="common">Northern ground-hornbill</name>
    <name type="synonym">Abyssinian ground-hornbill</name>
    <dbReference type="NCBI Taxonomy" id="153643"/>
    <lineage>
        <taxon>Eukaryota</taxon>
        <taxon>Metazoa</taxon>
        <taxon>Chordata</taxon>
        <taxon>Craniata</taxon>
        <taxon>Vertebrata</taxon>
        <taxon>Euteleostomi</taxon>
        <taxon>Archelosauria</taxon>
        <taxon>Archosauria</taxon>
        <taxon>Dinosauria</taxon>
        <taxon>Saurischia</taxon>
        <taxon>Theropoda</taxon>
        <taxon>Coelurosauria</taxon>
        <taxon>Aves</taxon>
        <taxon>Neognathae</taxon>
        <taxon>Neoaves</taxon>
        <taxon>Telluraves</taxon>
        <taxon>Coraciimorphae</taxon>
        <taxon>Bucerotiformes</taxon>
        <taxon>Bucorvidae</taxon>
        <taxon>Bucorvus</taxon>
    </lineage>
</organism>
<dbReference type="Pfam" id="PF07686">
    <property type="entry name" value="V-set"/>
    <property type="match status" value="2"/>
</dbReference>
<dbReference type="InterPro" id="IPR013783">
    <property type="entry name" value="Ig-like_fold"/>
</dbReference>
<comment type="similarity">
    <text evidence="3">Belongs to the nectin family.</text>
</comment>
<evidence type="ECO:0000256" key="3">
    <source>
        <dbReference type="ARBA" id="ARBA00007810"/>
    </source>
</evidence>
<keyword evidence="6 14" id="KW-0732">Signal</keyword>
<dbReference type="PANTHER" id="PTHR47011">
    <property type="entry name" value="CD226 ANTIGEN"/>
    <property type="match status" value="1"/>
</dbReference>
<feature type="non-terminal residue" evidence="16">
    <location>
        <position position="235"/>
    </location>
</feature>
<dbReference type="EMBL" id="VYZL01004721">
    <property type="protein sequence ID" value="NWR64451.1"/>
    <property type="molecule type" value="Genomic_DNA"/>
</dbReference>
<protein>
    <submittedName>
        <fullName evidence="16">CD226 protein</fullName>
    </submittedName>
</protein>
<dbReference type="PROSITE" id="PS50835">
    <property type="entry name" value="IG_LIKE"/>
    <property type="match status" value="1"/>
</dbReference>
<evidence type="ECO:0000256" key="2">
    <source>
        <dbReference type="ARBA" id="ARBA00004536"/>
    </source>
</evidence>
<keyword evidence="9" id="KW-0965">Cell junction</keyword>
<comment type="subcellular location">
    <subcellularLocation>
        <location evidence="2">Cell junction</location>
        <location evidence="2">Adherens junction</location>
    </subcellularLocation>
    <subcellularLocation>
        <location evidence="1">Cell membrane</location>
        <topology evidence="1">Single-pass type I membrane protein</topology>
    </subcellularLocation>
</comment>
<feature type="non-terminal residue" evidence="16">
    <location>
        <position position="1"/>
    </location>
</feature>
<accession>A0A7K4YZ71</accession>
<keyword evidence="4" id="KW-1003">Cell membrane</keyword>
<evidence type="ECO:0000256" key="9">
    <source>
        <dbReference type="ARBA" id="ARBA00022949"/>
    </source>
</evidence>
<dbReference type="PANTHER" id="PTHR47011:SF1">
    <property type="entry name" value="CD226 ANTIGEN"/>
    <property type="match status" value="1"/>
</dbReference>
<evidence type="ECO:0000256" key="6">
    <source>
        <dbReference type="ARBA" id="ARBA00022729"/>
    </source>
</evidence>
<evidence type="ECO:0000259" key="15">
    <source>
        <dbReference type="PROSITE" id="PS50835"/>
    </source>
</evidence>
<dbReference type="InterPro" id="IPR036179">
    <property type="entry name" value="Ig-like_dom_sf"/>
</dbReference>
<dbReference type="GO" id="GO:0009897">
    <property type="term" value="C:external side of plasma membrane"/>
    <property type="evidence" value="ECO:0007669"/>
    <property type="project" value="TreeGrafter"/>
</dbReference>
<feature type="domain" description="Ig-like" evidence="15">
    <location>
        <begin position="126"/>
        <end position="235"/>
    </location>
</feature>
<dbReference type="SMART" id="SM00408">
    <property type="entry name" value="IGc2"/>
    <property type="match status" value="1"/>
</dbReference>
<dbReference type="SMART" id="SM00409">
    <property type="entry name" value="IG"/>
    <property type="match status" value="2"/>
</dbReference>
<evidence type="ECO:0000313" key="17">
    <source>
        <dbReference type="Proteomes" id="UP000551127"/>
    </source>
</evidence>
<keyword evidence="7" id="KW-0677">Repeat</keyword>
<keyword evidence="13" id="KW-0325">Glycoprotein</keyword>
<dbReference type="AlphaFoldDB" id="A0A7K4YZ71"/>
<dbReference type="FunFam" id="2.60.40.10:FF:000304">
    <property type="entry name" value="Nectin cell adhesion molecule 1"/>
    <property type="match status" value="1"/>
</dbReference>
<evidence type="ECO:0000256" key="11">
    <source>
        <dbReference type="ARBA" id="ARBA00023136"/>
    </source>
</evidence>
<keyword evidence="8" id="KW-0130">Cell adhesion</keyword>
<keyword evidence="5" id="KW-0812">Transmembrane</keyword>
<proteinExistence type="inferred from homology"/>
<dbReference type="GO" id="GO:0005912">
    <property type="term" value="C:adherens junction"/>
    <property type="evidence" value="ECO:0007669"/>
    <property type="project" value="UniProtKB-SubCell"/>
</dbReference>
<keyword evidence="12" id="KW-1015">Disulfide bond</keyword>
<dbReference type="GO" id="GO:0050839">
    <property type="term" value="F:cell adhesion molecule binding"/>
    <property type="evidence" value="ECO:0007669"/>
    <property type="project" value="TreeGrafter"/>
</dbReference>
<dbReference type="InterPro" id="IPR007110">
    <property type="entry name" value="Ig-like_dom"/>
</dbReference>
<evidence type="ECO:0000256" key="5">
    <source>
        <dbReference type="ARBA" id="ARBA00022692"/>
    </source>
</evidence>
<evidence type="ECO:0000256" key="7">
    <source>
        <dbReference type="ARBA" id="ARBA00022737"/>
    </source>
</evidence>
<dbReference type="SUPFAM" id="SSF48726">
    <property type="entry name" value="Immunoglobulin"/>
    <property type="match status" value="2"/>
</dbReference>
<dbReference type="InterPro" id="IPR003599">
    <property type="entry name" value="Ig_sub"/>
</dbReference>
<comment type="caution">
    <text evidence="16">The sequence shown here is derived from an EMBL/GenBank/DDBJ whole genome shotgun (WGS) entry which is preliminary data.</text>
</comment>
<dbReference type="GO" id="GO:0002891">
    <property type="term" value="P:positive regulation of immunoglobulin mediated immune response"/>
    <property type="evidence" value="ECO:0007669"/>
    <property type="project" value="TreeGrafter"/>
</dbReference>
<name>A0A7K4YZ71_BUCAB</name>
<evidence type="ECO:0000256" key="10">
    <source>
        <dbReference type="ARBA" id="ARBA00022989"/>
    </source>
</evidence>
<dbReference type="OrthoDB" id="9937217at2759"/>
<evidence type="ECO:0000256" key="13">
    <source>
        <dbReference type="ARBA" id="ARBA00023180"/>
    </source>
</evidence>
<evidence type="ECO:0000313" key="16">
    <source>
        <dbReference type="EMBL" id="NWR64451.1"/>
    </source>
</evidence>
<gene>
    <name evidence="16" type="primary">Cd226</name>
    <name evidence="16" type="ORF">BUCABY_R01207</name>
</gene>
<dbReference type="Proteomes" id="UP000551127">
    <property type="component" value="Unassembled WGS sequence"/>
</dbReference>
<feature type="chain" id="PRO_5029568999" evidence="14">
    <location>
        <begin position="21"/>
        <end position="235"/>
    </location>
</feature>
<dbReference type="InterPro" id="IPR042842">
    <property type="entry name" value="CD226"/>
</dbReference>
<evidence type="ECO:0000256" key="14">
    <source>
        <dbReference type="SAM" id="SignalP"/>
    </source>
</evidence>
<keyword evidence="11" id="KW-0472">Membrane</keyword>
<keyword evidence="17" id="KW-1185">Reference proteome</keyword>
<feature type="signal peptide" evidence="14">
    <location>
        <begin position="1"/>
        <end position="20"/>
    </location>
</feature>
<dbReference type="InterPro" id="IPR013106">
    <property type="entry name" value="Ig_V-set"/>
</dbReference>
<dbReference type="Gene3D" id="2.60.40.10">
    <property type="entry name" value="Immunoglobulins"/>
    <property type="match status" value="2"/>
</dbReference>
<reference evidence="16 17" key="1">
    <citation type="submission" date="2019-09" db="EMBL/GenBank/DDBJ databases">
        <title>Bird 10,000 Genomes (B10K) Project - Family phase.</title>
        <authorList>
            <person name="Zhang G."/>
        </authorList>
    </citation>
    <scope>NUCLEOTIDE SEQUENCE [LARGE SCALE GENOMIC DNA]</scope>
    <source>
        <strain evidence="16">B10K-DU-012-80</strain>
    </source>
</reference>
<dbReference type="InterPro" id="IPR003598">
    <property type="entry name" value="Ig_sub2"/>
</dbReference>
<dbReference type="GO" id="GO:0007155">
    <property type="term" value="P:cell adhesion"/>
    <property type="evidence" value="ECO:0007669"/>
    <property type="project" value="UniProtKB-KW"/>
</dbReference>
<sequence>MDHAALLIVVLQLCGTNMEGKFVDSTVKLTEKLKLECIYPKKAVITQTSWMKLNVTHKENIAVLHPIYGIDIKDRYSGRIYFENASREDKSLSFVKSTLEDVGLYSCSIATFPDGIWEKVIEIVQPDAFEVSEKQTNPVFARPGGNVAVTCRYKIGDSVQVMWERIKADRIDTVALCDSSGEPNVGSDFQGRTLVDCSGQGNSKIVIQNVTASDFATYRCVATGRNKTYVMSFTV</sequence>
<evidence type="ECO:0000256" key="12">
    <source>
        <dbReference type="ARBA" id="ARBA00023157"/>
    </source>
</evidence>
<keyword evidence="10" id="KW-1133">Transmembrane helix</keyword>
<dbReference type="GO" id="GO:0002729">
    <property type="term" value="P:positive regulation of natural killer cell cytokine production"/>
    <property type="evidence" value="ECO:0007669"/>
    <property type="project" value="InterPro"/>
</dbReference>
<evidence type="ECO:0000256" key="8">
    <source>
        <dbReference type="ARBA" id="ARBA00022889"/>
    </source>
</evidence>
<evidence type="ECO:0000256" key="4">
    <source>
        <dbReference type="ARBA" id="ARBA00022475"/>
    </source>
</evidence>